<reference evidence="1 2" key="1">
    <citation type="journal article" date="2020" name="ISME J.">
        <title>Comparative genomics reveals insights into cyanobacterial evolution and habitat adaptation.</title>
        <authorList>
            <person name="Chen M.Y."/>
            <person name="Teng W.K."/>
            <person name="Zhao L."/>
            <person name="Hu C.X."/>
            <person name="Zhou Y.K."/>
            <person name="Han B.P."/>
            <person name="Song L.R."/>
            <person name="Shu W.S."/>
        </authorList>
    </citation>
    <scope>NUCLEOTIDE SEQUENCE [LARGE SCALE GENOMIC DNA]</scope>
    <source>
        <strain evidence="1 2">FACHB-288</strain>
    </source>
</reference>
<sequence length="85" mass="9780">MQFINSLKLDQIEQSIRNLSREEQLWLVERIIHNMRVSALKDTSNITAHSLEQQLANMANDPVVQAELIAINQEFANTEFDGLNE</sequence>
<keyword evidence="2" id="KW-1185">Reference proteome</keyword>
<gene>
    <name evidence="1" type="ORF">H6G24_32315</name>
</gene>
<comment type="caution">
    <text evidence="1">The sequence shown here is derived from an EMBL/GenBank/DDBJ whole genome shotgun (WGS) entry which is preliminary data.</text>
</comment>
<organism evidence="1 2">
    <name type="scientific">Calothrix parietina FACHB-288</name>
    <dbReference type="NCBI Taxonomy" id="2692896"/>
    <lineage>
        <taxon>Bacteria</taxon>
        <taxon>Bacillati</taxon>
        <taxon>Cyanobacteriota</taxon>
        <taxon>Cyanophyceae</taxon>
        <taxon>Nostocales</taxon>
        <taxon>Calotrichaceae</taxon>
        <taxon>Calothrix</taxon>
    </lineage>
</organism>
<protein>
    <submittedName>
        <fullName evidence="1">Uncharacterized protein</fullName>
    </submittedName>
</protein>
<dbReference type="EMBL" id="JACJQH010000076">
    <property type="protein sequence ID" value="MBD2200100.1"/>
    <property type="molecule type" value="Genomic_DNA"/>
</dbReference>
<dbReference type="RefSeq" id="WP_190550579.1">
    <property type="nucleotide sequence ID" value="NZ_CAWPNO010000113.1"/>
</dbReference>
<proteinExistence type="predicted"/>
<evidence type="ECO:0000313" key="2">
    <source>
        <dbReference type="Proteomes" id="UP000658514"/>
    </source>
</evidence>
<accession>A0ABR8AKP2</accession>
<evidence type="ECO:0000313" key="1">
    <source>
        <dbReference type="EMBL" id="MBD2200100.1"/>
    </source>
</evidence>
<dbReference type="Proteomes" id="UP000658514">
    <property type="component" value="Unassembled WGS sequence"/>
</dbReference>
<name>A0ABR8AKP2_9CYAN</name>